<evidence type="ECO:0000256" key="10">
    <source>
        <dbReference type="ARBA" id="ARBA00023242"/>
    </source>
</evidence>
<keyword evidence="13" id="KW-0812">Transmembrane</keyword>
<feature type="transmembrane region" description="Helical" evidence="13">
    <location>
        <begin position="1007"/>
        <end position="1029"/>
    </location>
</feature>
<dbReference type="FunFam" id="1.10.274.100:FF:000015">
    <property type="entry name" value="DNA-directed RNA polymerase subunit"/>
    <property type="match status" value="1"/>
</dbReference>
<dbReference type="PANTHER" id="PTHR19376">
    <property type="entry name" value="DNA-DIRECTED RNA POLYMERASE"/>
    <property type="match status" value="1"/>
</dbReference>
<dbReference type="EMBL" id="JBBNAE010000005">
    <property type="protein sequence ID" value="KAK9123096.1"/>
    <property type="molecule type" value="Genomic_DNA"/>
</dbReference>
<dbReference type="Proteomes" id="UP001417504">
    <property type="component" value="Unassembled WGS sequence"/>
</dbReference>
<evidence type="ECO:0000256" key="3">
    <source>
        <dbReference type="ARBA" id="ARBA00022478"/>
    </source>
</evidence>
<feature type="domain" description="RNA polymerase N-terminal" evidence="14">
    <location>
        <begin position="383"/>
        <end position="666"/>
    </location>
</feature>
<evidence type="ECO:0000256" key="8">
    <source>
        <dbReference type="ARBA" id="ARBA00022842"/>
    </source>
</evidence>
<evidence type="ECO:0000256" key="2">
    <source>
        <dbReference type="ARBA" id="ARBA00006460"/>
    </source>
</evidence>
<keyword evidence="9 12" id="KW-0804">Transcription</keyword>
<evidence type="ECO:0000256" key="4">
    <source>
        <dbReference type="ARBA" id="ARBA00022679"/>
    </source>
</evidence>
<evidence type="ECO:0000256" key="7">
    <source>
        <dbReference type="ARBA" id="ARBA00022833"/>
    </source>
</evidence>
<dbReference type="GO" id="GO:0006351">
    <property type="term" value="P:DNA-templated transcription"/>
    <property type="evidence" value="ECO:0007669"/>
    <property type="project" value="InterPro"/>
</dbReference>
<keyword evidence="10" id="KW-0539">Nucleus</keyword>
<dbReference type="Pfam" id="PF05000">
    <property type="entry name" value="RNA_pol_Rpb1_4"/>
    <property type="match status" value="1"/>
</dbReference>
<dbReference type="Pfam" id="PF04997">
    <property type="entry name" value="RNA_pol_Rpb1_1"/>
    <property type="match status" value="1"/>
</dbReference>
<evidence type="ECO:0000256" key="11">
    <source>
        <dbReference type="ARBA" id="ARBA00048552"/>
    </source>
</evidence>
<dbReference type="SUPFAM" id="SSF64484">
    <property type="entry name" value="beta and beta-prime subunits of DNA dependent RNA-polymerase"/>
    <property type="match status" value="1"/>
</dbReference>
<keyword evidence="16" id="KW-1185">Reference proteome</keyword>
<dbReference type="Gene3D" id="1.10.132.30">
    <property type="match status" value="1"/>
</dbReference>
<keyword evidence="13" id="KW-1133">Transmembrane helix</keyword>
<evidence type="ECO:0000313" key="15">
    <source>
        <dbReference type="EMBL" id="KAK9123096.1"/>
    </source>
</evidence>
<dbReference type="FunFam" id="4.10.860.120:FF:000006">
    <property type="entry name" value="DNA-directed RNA polymerase subunit"/>
    <property type="match status" value="1"/>
</dbReference>
<keyword evidence="7" id="KW-0862">Zinc</keyword>
<dbReference type="InterPro" id="IPR038120">
    <property type="entry name" value="Rpb1_funnel_sf"/>
</dbReference>
<dbReference type="InterPro" id="IPR045867">
    <property type="entry name" value="DNA-dir_RpoC_beta_prime"/>
</dbReference>
<evidence type="ECO:0000259" key="14">
    <source>
        <dbReference type="SMART" id="SM00663"/>
    </source>
</evidence>
<evidence type="ECO:0000313" key="16">
    <source>
        <dbReference type="Proteomes" id="UP001417504"/>
    </source>
</evidence>
<dbReference type="GO" id="GO:0005736">
    <property type="term" value="C:RNA polymerase I complex"/>
    <property type="evidence" value="ECO:0007669"/>
    <property type="project" value="TreeGrafter"/>
</dbReference>
<organism evidence="15 16">
    <name type="scientific">Stephania japonica</name>
    <dbReference type="NCBI Taxonomy" id="461633"/>
    <lineage>
        <taxon>Eukaryota</taxon>
        <taxon>Viridiplantae</taxon>
        <taxon>Streptophyta</taxon>
        <taxon>Embryophyta</taxon>
        <taxon>Tracheophyta</taxon>
        <taxon>Spermatophyta</taxon>
        <taxon>Magnoliopsida</taxon>
        <taxon>Ranunculales</taxon>
        <taxon>Menispermaceae</taxon>
        <taxon>Menispermoideae</taxon>
        <taxon>Cissampelideae</taxon>
        <taxon>Stephania</taxon>
    </lineage>
</organism>
<evidence type="ECO:0000256" key="12">
    <source>
        <dbReference type="RuleBase" id="RU004279"/>
    </source>
</evidence>
<dbReference type="GO" id="GO:0003677">
    <property type="term" value="F:DNA binding"/>
    <property type="evidence" value="ECO:0007669"/>
    <property type="project" value="InterPro"/>
</dbReference>
<dbReference type="PANTHER" id="PTHR19376:SF11">
    <property type="entry name" value="DNA-DIRECTED RNA POLYMERASE I SUBUNIT RPA1"/>
    <property type="match status" value="1"/>
</dbReference>
<dbReference type="Gene3D" id="1.10.274.100">
    <property type="entry name" value="RNA polymerase Rpb1, domain 3"/>
    <property type="match status" value="1"/>
</dbReference>
<dbReference type="InterPro" id="IPR044893">
    <property type="entry name" value="RNA_pol_Rpb1_clamp_domain"/>
</dbReference>
<dbReference type="SMART" id="SM00663">
    <property type="entry name" value="RPOLA_N"/>
    <property type="match status" value="1"/>
</dbReference>
<dbReference type="Gene3D" id="4.10.860.120">
    <property type="entry name" value="RNA polymerase II, clamp domain"/>
    <property type="match status" value="1"/>
</dbReference>
<evidence type="ECO:0000256" key="9">
    <source>
        <dbReference type="ARBA" id="ARBA00023163"/>
    </source>
</evidence>
<keyword evidence="4 12" id="KW-0808">Transferase</keyword>
<dbReference type="GO" id="GO:0003899">
    <property type="term" value="F:DNA-directed RNA polymerase activity"/>
    <property type="evidence" value="ECO:0007669"/>
    <property type="project" value="UniProtKB-EC"/>
</dbReference>
<accession>A0AAP0IWJ0</accession>
<gene>
    <name evidence="15" type="ORF">Sjap_012698</name>
</gene>
<dbReference type="FunFam" id="2.40.40.20:FF:000019">
    <property type="entry name" value="DNA-directed RNA polymerase II subunit RPB1"/>
    <property type="match status" value="1"/>
</dbReference>
<reference evidence="15 16" key="1">
    <citation type="submission" date="2024-01" db="EMBL/GenBank/DDBJ databases">
        <title>Genome assemblies of Stephania.</title>
        <authorList>
            <person name="Yang L."/>
        </authorList>
    </citation>
    <scope>NUCLEOTIDE SEQUENCE [LARGE SCALE GENOMIC DNA]</scope>
    <source>
        <strain evidence="15">QJT</strain>
        <tissue evidence="15">Leaf</tissue>
    </source>
</reference>
<dbReference type="Gene3D" id="2.40.40.20">
    <property type="match status" value="1"/>
</dbReference>
<keyword evidence="13" id="KW-0472">Membrane</keyword>
<comment type="caution">
    <text evidence="15">The sequence shown here is derived from an EMBL/GenBank/DDBJ whole genome shotgun (WGS) entry which is preliminary data.</text>
</comment>
<name>A0AAP0IWJ0_9MAGN</name>
<dbReference type="Pfam" id="PF00623">
    <property type="entry name" value="RNA_pol_Rpb1_2"/>
    <property type="match status" value="1"/>
</dbReference>
<keyword evidence="6" id="KW-0479">Metal-binding</keyword>
<dbReference type="InterPro" id="IPR007083">
    <property type="entry name" value="RNA_pol_Rpb1_4"/>
</dbReference>
<dbReference type="Pfam" id="PF04983">
    <property type="entry name" value="RNA_pol_Rpb1_3"/>
    <property type="match status" value="1"/>
</dbReference>
<dbReference type="GO" id="GO:0046872">
    <property type="term" value="F:metal ion binding"/>
    <property type="evidence" value="ECO:0007669"/>
    <property type="project" value="UniProtKB-KW"/>
</dbReference>
<dbReference type="CDD" id="cd01435">
    <property type="entry name" value="RNAP_I_RPA1_N"/>
    <property type="match status" value="1"/>
</dbReference>
<dbReference type="Gene3D" id="3.30.1490.180">
    <property type="entry name" value="RNA polymerase ii"/>
    <property type="match status" value="1"/>
</dbReference>
<keyword evidence="3 12" id="KW-0240">DNA-directed RNA polymerase</keyword>
<comment type="similarity">
    <text evidence="2 12">Belongs to the RNA polymerase beta' chain family.</text>
</comment>
<dbReference type="InterPro" id="IPR000722">
    <property type="entry name" value="RNA_pol_asu"/>
</dbReference>
<protein>
    <recommendedName>
        <fullName evidence="12">DNA-directed RNA polymerase subunit</fullName>
        <ecNumber evidence="12">2.7.7.6</ecNumber>
    </recommendedName>
</protein>
<keyword evidence="8" id="KW-0460">Magnesium</keyword>
<comment type="subcellular location">
    <subcellularLocation>
        <location evidence="1">Nucleus</location>
    </subcellularLocation>
</comment>
<sequence length="1055" mass="118907">MRMRLDVLTQETPFRLLRFTRAAATTSVKRFVRFEEKSEQSPKRLKNPKTRTLKGATECVEAVKFGVLTDEEVRRLSCMKITNPTLFDQLDTPKPGGLYDPALGSLDEFTPCKSCGLRSLHCPGHCGHIDLVLPVYNPLLFKNLFDLLQKSCFFCHHFKDEEELVERYSSQLELIIKGDIVGAKNLDSLTPDELLSLRENDSVNVNDATCHSRTHEFETKHLEQHSWTSIQHGEAMSLLDGFMKRKKKSCGRCGAKSPTITCPTFGWIYLDMRNKRIRENVILGSKLMQPSLGESIVDSDDVESSGVVYDEMSASVTKKGKKNKGSLPVEFLKQTKVLSGPLLPIEAKRYIELLWENENRLCSLISNIQHDGFCTPENRGSYSMFFIEALVVPPIKFRPPSKGGISVMEHPQTALLSKVLQCNLSLGLRDNIGIGVCQLLEKKEGIFRQKLMGKRVNYACRSVISPDPYLAVNEIGIPPYFALRLTYPERVTPWNVTKLRNAIINGPEVHPGATLYVDKFGKTNLAPSRKSRNSISRKLPSSRGVVVQPGKSLENELEGKVVHRHLQDGDVVLVNRQPTLHKPSIMAHVVRVLKGEKTIRMHYANCSTYNADFDGDEMNVHFPQDEISRAEALNIVNADNQYIIPTSGDTKRGLIQDHIVSAVLLTKRDTFLTWEEYDYLLCASGVNASARVGSIRQYGRKVSLLNTADEIQYLEPAILKPVPLWTGKQVITSILNHLTRIRGLKPFTTKKPSTIRKEYFGRQSGEGKFFVLNNYLVHGVIDKSQFGKYGLVHTIQELYGSHTAGVLLSTLSRLFTIFLQMHGFTCGVDDLLIVKSLDKVRKKIFERRVGEKVHAEFLGYKEDLDIRTLQEEIEKVMRVNGESATARLDKMMSSRNAKLTNEVNDKLFPSNSSPIGLLKPFPRNCFFLMTASGAKGSQVNFQQISSLLGQQELEGKRVPRMISGKTLPCFPPWDPSSRAGGFISDRYLTGLRPQEYYFHCMAGREGLVIPLSSLMIMVRCSVFFFVVVISRDMLRVVVEALETGHKHSCFAIDEY</sequence>
<comment type="catalytic activity">
    <reaction evidence="11 12">
        <text>RNA(n) + a ribonucleoside 5'-triphosphate = RNA(n+1) + diphosphate</text>
        <dbReference type="Rhea" id="RHEA:21248"/>
        <dbReference type="Rhea" id="RHEA-COMP:14527"/>
        <dbReference type="Rhea" id="RHEA-COMP:17342"/>
        <dbReference type="ChEBI" id="CHEBI:33019"/>
        <dbReference type="ChEBI" id="CHEBI:61557"/>
        <dbReference type="ChEBI" id="CHEBI:140395"/>
        <dbReference type="EC" id="2.7.7.6"/>
    </reaction>
</comment>
<proteinExistence type="inferred from homology"/>
<evidence type="ECO:0000256" key="6">
    <source>
        <dbReference type="ARBA" id="ARBA00022723"/>
    </source>
</evidence>
<dbReference type="EC" id="2.7.7.6" evidence="12"/>
<keyword evidence="5 12" id="KW-0548">Nucleotidyltransferase</keyword>
<dbReference type="AlphaFoldDB" id="A0AAP0IWJ0"/>
<dbReference type="InterPro" id="IPR015699">
    <property type="entry name" value="DNA-dir_RNA_pol1_lsu_N"/>
</dbReference>
<dbReference type="InterPro" id="IPR007080">
    <property type="entry name" value="RNA_pol_Rpb1_1"/>
</dbReference>
<comment type="function">
    <text evidence="12">DNA-dependent RNA polymerase catalyzes the transcription of DNA into RNA using the four ribonucleoside triphosphates as substrates.</text>
</comment>
<evidence type="ECO:0000256" key="13">
    <source>
        <dbReference type="SAM" id="Phobius"/>
    </source>
</evidence>
<evidence type="ECO:0000256" key="5">
    <source>
        <dbReference type="ARBA" id="ARBA00022695"/>
    </source>
</evidence>
<dbReference type="InterPro" id="IPR007066">
    <property type="entry name" value="RNA_pol_Rpb1_3"/>
</dbReference>
<dbReference type="InterPro" id="IPR006592">
    <property type="entry name" value="RNA_pol_N"/>
</dbReference>
<evidence type="ECO:0000256" key="1">
    <source>
        <dbReference type="ARBA" id="ARBA00004123"/>
    </source>
</evidence>
<dbReference type="InterPro" id="IPR042102">
    <property type="entry name" value="RNA_pol_Rpb1_3_sf"/>
</dbReference>